<keyword evidence="1" id="KW-0472">Membrane</keyword>
<evidence type="ECO:0008006" key="4">
    <source>
        <dbReference type="Google" id="ProtNLM"/>
    </source>
</evidence>
<feature type="transmembrane region" description="Helical" evidence="1">
    <location>
        <begin position="117"/>
        <end position="137"/>
    </location>
</feature>
<dbReference type="AlphaFoldDB" id="A0AAN9KKN9"/>
<organism evidence="2 3">
    <name type="scientific">Clitoria ternatea</name>
    <name type="common">Butterfly pea</name>
    <dbReference type="NCBI Taxonomy" id="43366"/>
    <lineage>
        <taxon>Eukaryota</taxon>
        <taxon>Viridiplantae</taxon>
        <taxon>Streptophyta</taxon>
        <taxon>Embryophyta</taxon>
        <taxon>Tracheophyta</taxon>
        <taxon>Spermatophyta</taxon>
        <taxon>Magnoliopsida</taxon>
        <taxon>eudicotyledons</taxon>
        <taxon>Gunneridae</taxon>
        <taxon>Pentapetalae</taxon>
        <taxon>rosids</taxon>
        <taxon>fabids</taxon>
        <taxon>Fabales</taxon>
        <taxon>Fabaceae</taxon>
        <taxon>Papilionoideae</taxon>
        <taxon>50 kb inversion clade</taxon>
        <taxon>NPAAA clade</taxon>
        <taxon>indigoferoid/millettioid clade</taxon>
        <taxon>Phaseoleae</taxon>
        <taxon>Clitoria</taxon>
    </lineage>
</organism>
<gene>
    <name evidence="2" type="ORF">RJT34_04116</name>
</gene>
<feature type="transmembrane region" description="Helical" evidence="1">
    <location>
        <begin position="86"/>
        <end position="105"/>
    </location>
</feature>
<accession>A0AAN9KKN9</accession>
<reference evidence="2 3" key="1">
    <citation type="submission" date="2024-01" db="EMBL/GenBank/DDBJ databases">
        <title>The genomes of 5 underutilized Papilionoideae crops provide insights into root nodulation and disease resistance.</title>
        <authorList>
            <person name="Yuan L."/>
        </authorList>
    </citation>
    <scope>NUCLEOTIDE SEQUENCE [LARGE SCALE GENOMIC DNA]</scope>
    <source>
        <strain evidence="2">LY-2023</strain>
        <tissue evidence="2">Leaf</tissue>
    </source>
</reference>
<evidence type="ECO:0000313" key="3">
    <source>
        <dbReference type="Proteomes" id="UP001359559"/>
    </source>
</evidence>
<sequence>MGHLRAAHARHARDAACTALPLKLFRVQLGKSSHRAPIIIFFGNLFHVGRHERATQPLLPLSRRRNHPSFCPHKMLTQGASLRNEFLFLCLVCVLVSLLHFRVVYASSCSVVFKIPGFRVISQIWILFLFSSIFSFNRRGAALHIFRILLYIRKAGSCGKFC</sequence>
<keyword evidence="1" id="KW-0812">Transmembrane</keyword>
<protein>
    <recommendedName>
        <fullName evidence="4">Transmembrane protein</fullName>
    </recommendedName>
</protein>
<dbReference type="EMBL" id="JAYKXN010000001">
    <property type="protein sequence ID" value="KAK7319395.1"/>
    <property type="molecule type" value="Genomic_DNA"/>
</dbReference>
<name>A0AAN9KKN9_CLITE</name>
<proteinExistence type="predicted"/>
<evidence type="ECO:0000313" key="2">
    <source>
        <dbReference type="EMBL" id="KAK7319395.1"/>
    </source>
</evidence>
<dbReference type="Proteomes" id="UP001359559">
    <property type="component" value="Unassembled WGS sequence"/>
</dbReference>
<keyword evidence="3" id="KW-1185">Reference proteome</keyword>
<evidence type="ECO:0000256" key="1">
    <source>
        <dbReference type="SAM" id="Phobius"/>
    </source>
</evidence>
<comment type="caution">
    <text evidence="2">The sequence shown here is derived from an EMBL/GenBank/DDBJ whole genome shotgun (WGS) entry which is preliminary data.</text>
</comment>
<keyword evidence="1" id="KW-1133">Transmembrane helix</keyword>